<sequence>MIMSVLSPQGDREALAQLLQCPFTGALVPVRDRTRGHVETRETLTVTERTIGVTVTTTAIAYCNSSVLVNDDDDDEEEGQITDVDRLHQHYCIETSGRVYATTNAEV</sequence>
<name>A0A182U5F3_9DIPT</name>
<dbReference type="AlphaFoldDB" id="A0A182U5F3"/>
<accession>A0A182U5F3</accession>
<evidence type="ECO:0000313" key="2">
    <source>
        <dbReference type="Proteomes" id="UP000075902"/>
    </source>
</evidence>
<dbReference type="VEuPathDB" id="VectorBase:AMEC014221"/>
<reference evidence="1" key="2">
    <citation type="submission" date="2020-05" db="UniProtKB">
        <authorList>
            <consortium name="EnsemblMetazoa"/>
        </authorList>
    </citation>
    <scope>IDENTIFICATION</scope>
    <source>
        <strain evidence="1">CM1001059</strain>
    </source>
</reference>
<dbReference type="Proteomes" id="UP000075902">
    <property type="component" value="Unassembled WGS sequence"/>
</dbReference>
<keyword evidence="2" id="KW-1185">Reference proteome</keyword>
<evidence type="ECO:0000313" key="1">
    <source>
        <dbReference type="EnsemblMetazoa" id="AMEC014221-PA"/>
    </source>
</evidence>
<organism evidence="1 2">
    <name type="scientific">Anopheles melas</name>
    <dbReference type="NCBI Taxonomy" id="34690"/>
    <lineage>
        <taxon>Eukaryota</taxon>
        <taxon>Metazoa</taxon>
        <taxon>Ecdysozoa</taxon>
        <taxon>Arthropoda</taxon>
        <taxon>Hexapoda</taxon>
        <taxon>Insecta</taxon>
        <taxon>Pterygota</taxon>
        <taxon>Neoptera</taxon>
        <taxon>Endopterygota</taxon>
        <taxon>Diptera</taxon>
        <taxon>Nematocera</taxon>
        <taxon>Culicoidea</taxon>
        <taxon>Culicidae</taxon>
        <taxon>Anophelinae</taxon>
        <taxon>Anopheles</taxon>
    </lineage>
</organism>
<dbReference type="EnsemblMetazoa" id="AMEC014221-RA">
    <property type="protein sequence ID" value="AMEC014221-PA"/>
    <property type="gene ID" value="AMEC014221"/>
</dbReference>
<reference evidence="2" key="1">
    <citation type="submission" date="2014-01" db="EMBL/GenBank/DDBJ databases">
        <title>The Genome Sequence of Anopheles melas CM1001059_A (V2).</title>
        <authorList>
            <consortium name="The Broad Institute Genomics Platform"/>
            <person name="Neafsey D.E."/>
            <person name="Besansky N."/>
            <person name="Howell P."/>
            <person name="Walton C."/>
            <person name="Young S.K."/>
            <person name="Zeng Q."/>
            <person name="Gargeya S."/>
            <person name="Fitzgerald M."/>
            <person name="Haas B."/>
            <person name="Abouelleil A."/>
            <person name="Allen A.W."/>
            <person name="Alvarado L."/>
            <person name="Arachchi H.M."/>
            <person name="Berlin A.M."/>
            <person name="Chapman S.B."/>
            <person name="Gainer-Dewar J."/>
            <person name="Goldberg J."/>
            <person name="Griggs A."/>
            <person name="Gujja S."/>
            <person name="Hansen M."/>
            <person name="Howarth C."/>
            <person name="Imamovic A."/>
            <person name="Ireland A."/>
            <person name="Larimer J."/>
            <person name="McCowan C."/>
            <person name="Murphy C."/>
            <person name="Pearson M."/>
            <person name="Poon T.W."/>
            <person name="Priest M."/>
            <person name="Roberts A."/>
            <person name="Saif S."/>
            <person name="Shea T."/>
            <person name="Sisk P."/>
            <person name="Sykes S."/>
            <person name="Wortman J."/>
            <person name="Nusbaum C."/>
            <person name="Birren B."/>
        </authorList>
    </citation>
    <scope>NUCLEOTIDE SEQUENCE [LARGE SCALE GENOMIC DNA]</scope>
    <source>
        <strain evidence="2">CM1001059</strain>
    </source>
</reference>
<protein>
    <submittedName>
        <fullName evidence="1">Uncharacterized protein</fullName>
    </submittedName>
</protein>
<proteinExistence type="predicted"/>